<dbReference type="EMBL" id="CAEZTH010000131">
    <property type="protein sequence ID" value="CAB4569217.1"/>
    <property type="molecule type" value="Genomic_DNA"/>
</dbReference>
<accession>A0A6J6DYS7</accession>
<dbReference type="GO" id="GO:0005829">
    <property type="term" value="C:cytosol"/>
    <property type="evidence" value="ECO:0007669"/>
    <property type="project" value="TreeGrafter"/>
</dbReference>
<evidence type="ECO:0000313" key="1">
    <source>
        <dbReference type="EMBL" id="CAB4569217.1"/>
    </source>
</evidence>
<proteinExistence type="predicted"/>
<dbReference type="InterPro" id="IPR036188">
    <property type="entry name" value="FAD/NAD-bd_sf"/>
</dbReference>
<dbReference type="Pfam" id="PF13450">
    <property type="entry name" value="NAD_binding_8"/>
    <property type="match status" value="1"/>
</dbReference>
<dbReference type="SUPFAM" id="SSF51905">
    <property type="entry name" value="FAD/NAD(P)-binding domain"/>
    <property type="match status" value="1"/>
</dbReference>
<dbReference type="PRINTS" id="PR00469">
    <property type="entry name" value="PNDRDTASEII"/>
</dbReference>
<organism evidence="1">
    <name type="scientific">freshwater metagenome</name>
    <dbReference type="NCBI Taxonomy" id="449393"/>
    <lineage>
        <taxon>unclassified sequences</taxon>
        <taxon>metagenomes</taxon>
        <taxon>ecological metagenomes</taxon>
    </lineage>
</organism>
<dbReference type="PANTHER" id="PTHR10668:SF103">
    <property type="entry name" value="PYRIDINE NUCLEOTIDE-DISULFIDE OXIDOREDUCTASE DOMAIN-CONTAINING PROTEIN 2"/>
    <property type="match status" value="1"/>
</dbReference>
<protein>
    <submittedName>
        <fullName evidence="1">Unannotated protein</fullName>
    </submittedName>
</protein>
<reference evidence="1" key="1">
    <citation type="submission" date="2020-05" db="EMBL/GenBank/DDBJ databases">
        <authorList>
            <person name="Chiriac C."/>
            <person name="Salcher M."/>
            <person name="Ghai R."/>
            <person name="Kavagutti S V."/>
        </authorList>
    </citation>
    <scope>NUCLEOTIDE SEQUENCE</scope>
</reference>
<gene>
    <name evidence="1" type="ORF">UFOPK1639_00897</name>
</gene>
<dbReference type="AlphaFoldDB" id="A0A6J6DYS7"/>
<dbReference type="Gene3D" id="3.50.50.60">
    <property type="entry name" value="FAD/NAD(P)-binding domain"/>
    <property type="match status" value="2"/>
</dbReference>
<name>A0A6J6DYS7_9ZZZZ</name>
<sequence length="524" mass="56593">MTTDVVIVGGGHNGLTAACYLAKAGLKITVLERLSTFGGAAVSEQTFAGVEAKLSRYSYLVSLLPKKIIEELKLDIQLAPRRYSSYTPQPGTNKGLLVDNQDRLATASSFESIGTTKDAEAWHEFYKKTAFLAKALFPTVLDPLPTRSEAKAKLRDLSGSDQIWEEFIEQPVGKVIEESFESDLVRGVVLTDGLIGTFGSNLDPNLDVNKCFLYHVIGNETGDWNIPIGGMGQVTDSLYKVAKQLGVTLLADCDVSSIGQDNTVVYSQHGNQQSIQGKYALANVSPTELEKLTGVENIVPAATKMDGAQVKVNLLLKRLPKLKDQSLDPVAAFGGTFHINENYSQLQSAFEQASKGEIPNPLPCEIYCHSLTDPSILSKALQEQGVQTLTVFALHTPHAILDGKDQDEMREQLKQAVLDSLNSVLAENIEDLLMTDANGDLCIEVKTTQDLEDVLRLPGGNIFHGALAWPFLEDHESKATAAQKWGVETKRENLLVCGAGARRGGAVSGIAGHNAAMAVLETIG</sequence>
<dbReference type="PANTHER" id="PTHR10668">
    <property type="entry name" value="PHYTOENE DEHYDROGENASE"/>
    <property type="match status" value="1"/>
</dbReference>